<dbReference type="AlphaFoldDB" id="D8SDX3"/>
<accession>D8SDX3</accession>
<evidence type="ECO:0000313" key="2">
    <source>
        <dbReference type="EMBL" id="EFJ17323.1"/>
    </source>
</evidence>
<dbReference type="HOGENOM" id="CLU_738510_0_0_1"/>
<dbReference type="Proteomes" id="UP000001514">
    <property type="component" value="Unassembled WGS sequence"/>
</dbReference>
<protein>
    <recommendedName>
        <fullName evidence="1">ARID domain-containing protein</fullName>
    </recommendedName>
</protein>
<dbReference type="InterPro" id="IPR001606">
    <property type="entry name" value="ARID_dom"/>
</dbReference>
<dbReference type="Gene3D" id="1.10.150.60">
    <property type="entry name" value="ARID DNA-binding domain"/>
    <property type="match status" value="1"/>
</dbReference>
<dbReference type="EMBL" id="GL377614">
    <property type="protein sequence ID" value="EFJ17323.1"/>
    <property type="molecule type" value="Genomic_DNA"/>
</dbReference>
<dbReference type="InterPro" id="IPR036431">
    <property type="entry name" value="ARID_dom_sf"/>
</dbReference>
<proteinExistence type="predicted"/>
<keyword evidence="3" id="KW-1185">Reference proteome</keyword>
<dbReference type="STRING" id="88036.D8SDX3"/>
<evidence type="ECO:0000259" key="1">
    <source>
        <dbReference type="PROSITE" id="PS51011"/>
    </source>
</evidence>
<dbReference type="SMART" id="SM00501">
    <property type="entry name" value="BRIGHT"/>
    <property type="match status" value="1"/>
</dbReference>
<dbReference type="PANTHER" id="PTHR46872:SF10">
    <property type="entry name" value="MYB-LIKE DOMAIN-CONTAINING PROTEIN"/>
    <property type="match status" value="1"/>
</dbReference>
<dbReference type="InterPro" id="IPR001005">
    <property type="entry name" value="SANT/Myb"/>
</dbReference>
<dbReference type="InParanoid" id="D8SDX3"/>
<dbReference type="PROSITE" id="PS51011">
    <property type="entry name" value="ARID"/>
    <property type="match status" value="1"/>
</dbReference>
<organism evidence="3">
    <name type="scientific">Selaginella moellendorffii</name>
    <name type="common">Spikemoss</name>
    <dbReference type="NCBI Taxonomy" id="88036"/>
    <lineage>
        <taxon>Eukaryota</taxon>
        <taxon>Viridiplantae</taxon>
        <taxon>Streptophyta</taxon>
        <taxon>Embryophyta</taxon>
        <taxon>Tracheophyta</taxon>
        <taxon>Lycopodiopsida</taxon>
        <taxon>Selaginellales</taxon>
        <taxon>Selaginellaceae</taxon>
        <taxon>Selaginella</taxon>
    </lineage>
</organism>
<dbReference type="Pfam" id="PF01388">
    <property type="entry name" value="ARID"/>
    <property type="match status" value="1"/>
</dbReference>
<dbReference type="SUPFAM" id="SSF46774">
    <property type="entry name" value="ARID-like"/>
    <property type="match status" value="1"/>
</dbReference>
<feature type="domain" description="ARID" evidence="1">
    <location>
        <begin position="2"/>
        <end position="93"/>
    </location>
</feature>
<name>D8SDX3_SELML</name>
<gene>
    <name evidence="2" type="ORF">SELMODRAFT_421032</name>
</gene>
<dbReference type="FunCoup" id="D8SDX3">
    <property type="interactions" value="128"/>
</dbReference>
<dbReference type="CDD" id="cd00167">
    <property type="entry name" value="SANT"/>
    <property type="match status" value="1"/>
</dbReference>
<dbReference type="PANTHER" id="PTHR46872">
    <property type="entry name" value="DNA BINDING PROTEIN"/>
    <property type="match status" value="1"/>
</dbReference>
<dbReference type="OrthoDB" id="1908944at2759"/>
<dbReference type="SMART" id="SM01014">
    <property type="entry name" value="ARID"/>
    <property type="match status" value="1"/>
</dbReference>
<dbReference type="CDD" id="cd16100">
    <property type="entry name" value="ARID"/>
    <property type="match status" value="1"/>
</dbReference>
<dbReference type="GO" id="GO:0003677">
    <property type="term" value="F:DNA binding"/>
    <property type="evidence" value="ECO:0007669"/>
    <property type="project" value="InterPro"/>
</dbReference>
<evidence type="ECO:0000313" key="3">
    <source>
        <dbReference type="Proteomes" id="UP000001514"/>
    </source>
</evidence>
<dbReference type="Gramene" id="EFJ17323">
    <property type="protein sequence ID" value="EFJ17323"/>
    <property type="gene ID" value="SELMODRAFT_421032"/>
</dbReference>
<dbReference type="KEGG" id="smo:SELMODRAFT_421032"/>
<reference evidence="2 3" key="1">
    <citation type="journal article" date="2011" name="Science">
        <title>The Selaginella genome identifies genetic changes associated with the evolution of vascular plants.</title>
        <authorList>
            <person name="Banks J.A."/>
            <person name="Nishiyama T."/>
            <person name="Hasebe M."/>
            <person name="Bowman J.L."/>
            <person name="Gribskov M."/>
            <person name="dePamphilis C."/>
            <person name="Albert V.A."/>
            <person name="Aono N."/>
            <person name="Aoyama T."/>
            <person name="Ambrose B.A."/>
            <person name="Ashton N.W."/>
            <person name="Axtell M.J."/>
            <person name="Barker E."/>
            <person name="Barker M.S."/>
            <person name="Bennetzen J.L."/>
            <person name="Bonawitz N.D."/>
            <person name="Chapple C."/>
            <person name="Cheng C."/>
            <person name="Correa L.G."/>
            <person name="Dacre M."/>
            <person name="DeBarry J."/>
            <person name="Dreyer I."/>
            <person name="Elias M."/>
            <person name="Engstrom E.M."/>
            <person name="Estelle M."/>
            <person name="Feng L."/>
            <person name="Finet C."/>
            <person name="Floyd S.K."/>
            <person name="Frommer W.B."/>
            <person name="Fujita T."/>
            <person name="Gramzow L."/>
            <person name="Gutensohn M."/>
            <person name="Harholt J."/>
            <person name="Hattori M."/>
            <person name="Heyl A."/>
            <person name="Hirai T."/>
            <person name="Hiwatashi Y."/>
            <person name="Ishikawa M."/>
            <person name="Iwata M."/>
            <person name="Karol K.G."/>
            <person name="Koehler B."/>
            <person name="Kolukisaoglu U."/>
            <person name="Kubo M."/>
            <person name="Kurata T."/>
            <person name="Lalonde S."/>
            <person name="Li K."/>
            <person name="Li Y."/>
            <person name="Litt A."/>
            <person name="Lyons E."/>
            <person name="Manning G."/>
            <person name="Maruyama T."/>
            <person name="Michael T.P."/>
            <person name="Mikami K."/>
            <person name="Miyazaki S."/>
            <person name="Morinaga S."/>
            <person name="Murata T."/>
            <person name="Mueller-Roeber B."/>
            <person name="Nelson D.R."/>
            <person name="Obara M."/>
            <person name="Oguri Y."/>
            <person name="Olmstead R.G."/>
            <person name="Onodera N."/>
            <person name="Petersen B.L."/>
            <person name="Pils B."/>
            <person name="Prigge M."/>
            <person name="Rensing S.A."/>
            <person name="Riano-Pachon D.M."/>
            <person name="Roberts A.W."/>
            <person name="Sato Y."/>
            <person name="Scheller H.V."/>
            <person name="Schulz B."/>
            <person name="Schulz C."/>
            <person name="Shakirov E.V."/>
            <person name="Shibagaki N."/>
            <person name="Shinohara N."/>
            <person name="Shippen D.E."/>
            <person name="Soerensen I."/>
            <person name="Sotooka R."/>
            <person name="Sugimoto N."/>
            <person name="Sugita M."/>
            <person name="Sumikawa N."/>
            <person name="Tanurdzic M."/>
            <person name="Theissen G."/>
            <person name="Ulvskov P."/>
            <person name="Wakazuki S."/>
            <person name="Weng J.K."/>
            <person name="Willats W.W."/>
            <person name="Wipf D."/>
            <person name="Wolf P.G."/>
            <person name="Yang L."/>
            <person name="Zimmer A.D."/>
            <person name="Zhu Q."/>
            <person name="Mitros T."/>
            <person name="Hellsten U."/>
            <person name="Loque D."/>
            <person name="Otillar R."/>
            <person name="Salamov A."/>
            <person name="Schmutz J."/>
            <person name="Shapiro H."/>
            <person name="Lindquist E."/>
            <person name="Lucas S."/>
            <person name="Rokhsar D."/>
            <person name="Grigoriev I.V."/>
        </authorList>
    </citation>
    <scope>NUCLEOTIDE SEQUENCE [LARGE SCALE GENOMIC DNA]</scope>
</reference>
<sequence>MAITGDRVVKLVGRALQARGSPGERPLTVLIGGTQVDLPFLLAKVKDFGGYTKASGARKWGTVATSMGLPPHCGPSVKLVYLKYLKSLESGHIFNANATKNVEAPSLASTAALPEALSYLRRLALDPGNATHSAPENGEFRATVKGVLGGLRRKEEEEQHLHHHHVERPGRRGVSSITSKYSLRSYRHENGQLLSLPTTKKVSIRIGPNFQAQVPAVVTGSDEDSTLFSGRVVWPRGKEVGTGSSSNSICVEGGSCVKRRIEEQRRKLELELGEEVFREWGFNKMGESLVESAKWSRQEEAEFTAIVKECCQGDKLWPELQASFAGRRSREDLVDYFFNVFVLRKRAVQNRSHAFDAGSWPSGGILEEFDSDELLSEEVAIQNFSSLGDGFGSESTRPALILQEAKPCVKQCQVPYAVPPASGVPEAKSCIKCSC</sequence>